<name>A0AAU7GFX0_9MICO</name>
<evidence type="ECO:0000313" key="2">
    <source>
        <dbReference type="EMBL" id="XBM49311.1"/>
    </source>
</evidence>
<sequence length="175" mass="18128">MSDPFIAEIRLVPYDYAPRGWAFCDGQLLSIAQNTALYALLGNTYGGDGRSNFALPNLQGRTVLGAGTDSTGFPHALGESAGAESVALLSIEMPAHSHTVRVTAAAGTTGAPSGASFAMPRVGRTPEAAYGTTPAVPLHPGTVGQAGSGQPHNNMQPYLVLHYIIALQGIFPPRN</sequence>
<dbReference type="SUPFAM" id="SSF88874">
    <property type="entry name" value="Receptor-binding domain of short tail fibre protein gp12"/>
    <property type="match status" value="1"/>
</dbReference>
<dbReference type="AlphaFoldDB" id="A0AAU7GFX0"/>
<organism evidence="2">
    <name type="scientific">Leifsonia sp. NPDC080035</name>
    <dbReference type="NCBI Taxonomy" id="3143936"/>
    <lineage>
        <taxon>Bacteria</taxon>
        <taxon>Bacillati</taxon>
        <taxon>Actinomycetota</taxon>
        <taxon>Actinomycetes</taxon>
        <taxon>Micrococcales</taxon>
        <taxon>Microbacteriaceae</taxon>
        <taxon>Leifsonia</taxon>
    </lineage>
</organism>
<dbReference type="InterPro" id="IPR037053">
    <property type="entry name" value="Phage_tail_collar_dom_sf"/>
</dbReference>
<reference evidence="2" key="1">
    <citation type="submission" date="2024-05" db="EMBL/GenBank/DDBJ databases">
        <title>The Natural Products Discovery Center: Release of the First 8490 Sequenced Strains for Exploring Actinobacteria Biosynthetic Diversity.</title>
        <authorList>
            <person name="Kalkreuter E."/>
            <person name="Kautsar S.A."/>
            <person name="Yang D."/>
            <person name="Bader C.D."/>
            <person name="Teijaro C.N."/>
            <person name="Fluegel L."/>
            <person name="Davis C.M."/>
            <person name="Simpson J.R."/>
            <person name="Lauterbach L."/>
            <person name="Steele A.D."/>
            <person name="Gui C."/>
            <person name="Meng S."/>
            <person name="Li G."/>
            <person name="Viehrig K."/>
            <person name="Ye F."/>
            <person name="Su P."/>
            <person name="Kiefer A.F."/>
            <person name="Nichols A."/>
            <person name="Cepeda A.J."/>
            <person name="Yan W."/>
            <person name="Fan B."/>
            <person name="Jiang Y."/>
            <person name="Adhikari A."/>
            <person name="Zheng C.-J."/>
            <person name="Schuster L."/>
            <person name="Cowan T.M."/>
            <person name="Smanski M.J."/>
            <person name="Chevrette M.G."/>
            <person name="de Carvalho L.P.S."/>
            <person name="Shen B."/>
        </authorList>
    </citation>
    <scope>NUCLEOTIDE SEQUENCE</scope>
    <source>
        <strain evidence="2">NPDC080035</strain>
    </source>
</reference>
<dbReference type="InterPro" id="IPR011083">
    <property type="entry name" value="Phage_tail_collar_dom"/>
</dbReference>
<gene>
    <name evidence="2" type="ORF">AAME72_05470</name>
</gene>
<accession>A0AAU7GFX0</accession>
<proteinExistence type="predicted"/>
<dbReference type="EMBL" id="CP157390">
    <property type="protein sequence ID" value="XBM49311.1"/>
    <property type="molecule type" value="Genomic_DNA"/>
</dbReference>
<dbReference type="RefSeq" id="WP_348789229.1">
    <property type="nucleotide sequence ID" value="NZ_CP157390.1"/>
</dbReference>
<dbReference type="Pfam" id="PF07484">
    <property type="entry name" value="Collar"/>
    <property type="match status" value="1"/>
</dbReference>
<feature type="domain" description="Phage tail collar" evidence="1">
    <location>
        <begin position="8"/>
        <end position="63"/>
    </location>
</feature>
<protein>
    <submittedName>
        <fullName evidence="2">Tail fiber protein</fullName>
    </submittedName>
</protein>
<evidence type="ECO:0000259" key="1">
    <source>
        <dbReference type="Pfam" id="PF07484"/>
    </source>
</evidence>
<dbReference type="Gene3D" id="3.90.1340.10">
    <property type="entry name" value="Phage tail collar domain"/>
    <property type="match status" value="1"/>
</dbReference>